<evidence type="ECO:0000256" key="6">
    <source>
        <dbReference type="ARBA" id="ARBA00023212"/>
    </source>
</evidence>
<feature type="region of interest" description="Disordered" evidence="8">
    <location>
        <begin position="450"/>
        <end position="470"/>
    </location>
</feature>
<feature type="region of interest" description="Disordered" evidence="8">
    <location>
        <begin position="70"/>
        <end position="129"/>
    </location>
</feature>
<comment type="caution">
    <text evidence="12">The sequence shown here is derived from an EMBL/GenBank/DDBJ whole genome shotgun (WGS) entry which is preliminary data.</text>
</comment>
<evidence type="ECO:0000256" key="3">
    <source>
        <dbReference type="ARBA" id="ARBA00005885"/>
    </source>
</evidence>
<dbReference type="PANTHER" id="PTHR14326:SF46">
    <property type="entry name" value="TPX2 C-TERMINAL DOMAIN-CONTAINING PROTEIN"/>
    <property type="match status" value="1"/>
</dbReference>
<evidence type="ECO:0000256" key="8">
    <source>
        <dbReference type="SAM" id="MobiDB-lite"/>
    </source>
</evidence>
<dbReference type="Proteomes" id="UP001152561">
    <property type="component" value="Unassembled WGS sequence"/>
</dbReference>
<evidence type="ECO:0000256" key="2">
    <source>
        <dbReference type="ARBA" id="ARBA00004186"/>
    </source>
</evidence>
<evidence type="ECO:0000256" key="1">
    <source>
        <dbReference type="ARBA" id="ARBA00004123"/>
    </source>
</evidence>
<feature type="compositionally biased region" description="Polar residues" evidence="8">
    <location>
        <begin position="108"/>
        <end position="117"/>
    </location>
</feature>
<dbReference type="OrthoDB" id="1684416at2759"/>
<evidence type="ECO:0000256" key="7">
    <source>
        <dbReference type="ARBA" id="ARBA00023242"/>
    </source>
</evidence>
<protein>
    <recommendedName>
        <fullName evidence="14">Protein TPX2</fullName>
    </recommendedName>
</protein>
<feature type="region of interest" description="Disordered" evidence="8">
    <location>
        <begin position="155"/>
        <end position="197"/>
    </location>
</feature>
<keyword evidence="9" id="KW-0732">Signal</keyword>
<dbReference type="AlphaFoldDB" id="A0A9Q1L9Z6"/>
<dbReference type="Pfam" id="PF12214">
    <property type="entry name" value="TPX2_importin"/>
    <property type="match status" value="1"/>
</dbReference>
<sequence length="644" mass="74363">MNTFLSWVLVAAVDCESKPAAEVKEEVTPNENKPTAEVLSSEVKEVVTPNEEIVVELNGSLPNPESVEKQLTSQVCTPGPSPPTMSKKIDPRKTDSNNQKTAKKISSMLRNPSTLKSKTLPVKSANPASVRKQAIMRSVVRPPNFGQEHQAIKRQKLESGKAKQILDVKPQNLLHKTKPGANGSTFSSAAKTRKEDRKMYVREPVPQFISTAEMMKKFQCSTREMSLLCMSSSTSHRKPKLTLTAPKEPEFETAQRVRPTTVKSSAELEEEMMAKIPKFKARPLNKKILEAPNLPALPKSTPQLPEFKEFHLPIRMRKHLQYYLWNLLRVINGSHILQLLNRLFYKRHLEHGPHRSKALKNLKRKDLKKFQSSRLGLSIRSKGDLGMFCHTKKQVTVPEEFHFATDERIPPPANVTDLFDKERGAEKERKLFTELLQRQIEEERSRVPKATPYPYTTDYPVIPPKPEPKHCTKPEPFQLESLVRHEREMQRELEERLRLEKEEAMMRAFRAQPVLIEDPIPIPEKVRKPLTQVQEFNLHVDHRATDGAEFDKRIKEKELMYQRYREEAEAERMMEEEMALKQLRRTLVRHARPVPKFDHPFQPQKSSKQVTKPRSLKLLILKWQERRKMACPYAAVSSPASQMR</sequence>
<dbReference type="Pfam" id="PF06886">
    <property type="entry name" value="TPX2"/>
    <property type="match status" value="1"/>
</dbReference>
<dbReference type="InterPro" id="IPR027329">
    <property type="entry name" value="TPX2_C"/>
</dbReference>
<evidence type="ECO:0000256" key="5">
    <source>
        <dbReference type="ARBA" id="ARBA00022701"/>
    </source>
</evidence>
<keyword evidence="4" id="KW-0963">Cytoplasm</keyword>
<comment type="similarity">
    <text evidence="3">Belongs to the TPX2 family.</text>
</comment>
<feature type="domain" description="TPX2 C-terminal" evidence="10">
    <location>
        <begin position="536"/>
        <end position="612"/>
    </location>
</feature>
<name>A0A9Q1L9Z6_9SOLA</name>
<evidence type="ECO:0000313" key="13">
    <source>
        <dbReference type="Proteomes" id="UP001152561"/>
    </source>
</evidence>
<dbReference type="GO" id="GO:0030295">
    <property type="term" value="F:protein kinase activator activity"/>
    <property type="evidence" value="ECO:0007669"/>
    <property type="project" value="TreeGrafter"/>
</dbReference>
<evidence type="ECO:0008006" key="14">
    <source>
        <dbReference type="Google" id="ProtNLM"/>
    </source>
</evidence>
<evidence type="ECO:0000313" key="12">
    <source>
        <dbReference type="EMBL" id="KAJ8532110.1"/>
    </source>
</evidence>
<dbReference type="InterPro" id="IPR009675">
    <property type="entry name" value="TPX2_fam"/>
</dbReference>
<dbReference type="InterPro" id="IPR027330">
    <property type="entry name" value="TPX2_central_dom"/>
</dbReference>
<feature type="chain" id="PRO_5040360426" description="Protein TPX2" evidence="9">
    <location>
        <begin position="18"/>
        <end position="644"/>
    </location>
</feature>
<feature type="compositionally biased region" description="Basic and acidic residues" evidence="8">
    <location>
        <begin position="155"/>
        <end position="166"/>
    </location>
</feature>
<keyword evidence="5" id="KW-0493">Microtubule</keyword>
<gene>
    <name evidence="12" type="ORF">K7X08_012033</name>
</gene>
<keyword evidence="13" id="KW-1185">Reference proteome</keyword>
<dbReference type="GO" id="GO:0090307">
    <property type="term" value="P:mitotic spindle assembly"/>
    <property type="evidence" value="ECO:0007669"/>
    <property type="project" value="TreeGrafter"/>
</dbReference>
<dbReference type="PANTHER" id="PTHR14326">
    <property type="entry name" value="TARGETING PROTEIN FOR XKLP2"/>
    <property type="match status" value="1"/>
</dbReference>
<organism evidence="12 13">
    <name type="scientific">Anisodus acutangulus</name>
    <dbReference type="NCBI Taxonomy" id="402998"/>
    <lineage>
        <taxon>Eukaryota</taxon>
        <taxon>Viridiplantae</taxon>
        <taxon>Streptophyta</taxon>
        <taxon>Embryophyta</taxon>
        <taxon>Tracheophyta</taxon>
        <taxon>Spermatophyta</taxon>
        <taxon>Magnoliopsida</taxon>
        <taxon>eudicotyledons</taxon>
        <taxon>Gunneridae</taxon>
        <taxon>Pentapetalae</taxon>
        <taxon>asterids</taxon>
        <taxon>lamiids</taxon>
        <taxon>Solanales</taxon>
        <taxon>Solanaceae</taxon>
        <taxon>Solanoideae</taxon>
        <taxon>Hyoscyameae</taxon>
        <taxon>Anisodus</taxon>
    </lineage>
</organism>
<dbReference type="EMBL" id="JAJAGQ010000020">
    <property type="protein sequence ID" value="KAJ8532110.1"/>
    <property type="molecule type" value="Genomic_DNA"/>
</dbReference>
<evidence type="ECO:0000256" key="9">
    <source>
        <dbReference type="SAM" id="SignalP"/>
    </source>
</evidence>
<feature type="domain" description="TPX2 central" evidence="11">
    <location>
        <begin position="242"/>
        <end position="403"/>
    </location>
</feature>
<keyword evidence="7" id="KW-0539">Nucleus</keyword>
<dbReference type="GO" id="GO:0005819">
    <property type="term" value="C:spindle"/>
    <property type="evidence" value="ECO:0007669"/>
    <property type="project" value="UniProtKB-SubCell"/>
</dbReference>
<dbReference type="GO" id="GO:0060236">
    <property type="term" value="P:regulation of mitotic spindle organization"/>
    <property type="evidence" value="ECO:0007669"/>
    <property type="project" value="InterPro"/>
</dbReference>
<proteinExistence type="inferred from homology"/>
<accession>A0A9Q1L9Z6</accession>
<keyword evidence="6" id="KW-0206">Cytoskeleton</keyword>
<evidence type="ECO:0000259" key="10">
    <source>
        <dbReference type="Pfam" id="PF06886"/>
    </source>
</evidence>
<dbReference type="GO" id="GO:0008017">
    <property type="term" value="F:microtubule binding"/>
    <property type="evidence" value="ECO:0007669"/>
    <property type="project" value="TreeGrafter"/>
</dbReference>
<feature type="signal peptide" evidence="9">
    <location>
        <begin position="1"/>
        <end position="17"/>
    </location>
</feature>
<feature type="region of interest" description="Disordered" evidence="8">
    <location>
        <begin position="23"/>
        <end position="43"/>
    </location>
</feature>
<comment type="subcellular location">
    <subcellularLocation>
        <location evidence="2">Cytoplasm</location>
        <location evidence="2">Cytoskeleton</location>
        <location evidence="2">Spindle</location>
    </subcellularLocation>
    <subcellularLocation>
        <location evidence="1">Nucleus</location>
    </subcellularLocation>
</comment>
<dbReference type="GO" id="GO:0005880">
    <property type="term" value="C:nuclear microtubule"/>
    <property type="evidence" value="ECO:0007669"/>
    <property type="project" value="TreeGrafter"/>
</dbReference>
<reference evidence="13" key="1">
    <citation type="journal article" date="2023" name="Proc. Natl. Acad. Sci. U.S.A.">
        <title>Genomic and structural basis for evolution of tropane alkaloid biosynthesis.</title>
        <authorList>
            <person name="Wanga Y.-J."/>
            <person name="Taina T."/>
            <person name="Yua J.-Y."/>
            <person name="Lia J."/>
            <person name="Xua B."/>
            <person name="Chenc J."/>
            <person name="D'Auriad J.C."/>
            <person name="Huanga J.-P."/>
            <person name="Huanga S.-X."/>
        </authorList>
    </citation>
    <scope>NUCLEOTIDE SEQUENCE [LARGE SCALE GENOMIC DNA]</scope>
    <source>
        <strain evidence="13">cv. KIB-2019</strain>
    </source>
</reference>
<evidence type="ECO:0000256" key="4">
    <source>
        <dbReference type="ARBA" id="ARBA00022490"/>
    </source>
</evidence>
<evidence type="ECO:0000259" key="11">
    <source>
        <dbReference type="Pfam" id="PF12214"/>
    </source>
</evidence>